<dbReference type="PANTHER" id="PTHR47331">
    <property type="entry name" value="PHD-TYPE DOMAIN-CONTAINING PROTEIN"/>
    <property type="match status" value="1"/>
</dbReference>
<evidence type="ECO:0000259" key="2">
    <source>
        <dbReference type="PROSITE" id="PS50994"/>
    </source>
</evidence>
<keyword evidence="3" id="KW-1185">Reference proteome</keyword>
<dbReference type="Gene3D" id="3.30.420.10">
    <property type="entry name" value="Ribonuclease H-like superfamily/Ribonuclease H"/>
    <property type="match status" value="1"/>
</dbReference>
<accession>A0A0M3IF98</accession>
<dbReference type="GO" id="GO:0042575">
    <property type="term" value="C:DNA polymerase complex"/>
    <property type="evidence" value="ECO:0007669"/>
    <property type="project" value="UniProtKB-ARBA"/>
</dbReference>
<sequence length="1064" mass="122510">RLVRELTCRTPPKQEKKGENLGQELIVAPGILIGSDFYWQLIGSGAPERLANNLYRISTKVGPMIGGRLVEEKEIHSDCGVNVIGGASNAEDRWAEVEKFWKLESIGTYRFTRVAFGVVASPFLLGATLRFHLDKVAREAKEQDKEKAERSRALTEQIKENTYVDNVVLSAETPKEAVETYHAAKTIFDKASMNLRQWASNDTYVTSQFQETDLMPEGTTNVLGLGWDRQEDTLTVRLAVKDRNEDVVLTKRRVLSHLSANFDPLGLIAPVLLKGKLFFQTLWKEGYQWDEILKPEHRVSWTNIVTNWKEYHTFVTERRVIRSGSKGLQLHAFVDASQHAFAAAIYLRSEGTRKIESHLVFSKTRLSPLRDISIPRLELMACVIGVRALTYVEKQLKVAIEKKVLWSDSKCALAWISSSRALPIFVANRVQELNKQDGIVYRHVGGKENPADLASRGVNPKALANNNIWWKGPDWLVETEEKWPLGNDQMKGEVEKKDMISSVLATQTTLERDHEKEEDWLNKVAARVSTWRKLKGVIGYALRWRRIKNEVRHQHAMLSMEELQCAERKIMDVMQSKHFHELREALQHNKPHQLRRQLGVIEIDGLLRCKGRYEQEDLPAHTKWPILVPSKCRVTELIVEEAHKKNFHHGLQKTLCDVRERFWIPKGRAVVKRVLRRCPTCKKYEGGPFMLPPMPALPAYRIRRAFPFQHTGVDYFGPMLTKDKGQTTKIWGCLWTCLVTRAVHLDTVSSLLAEQFIQTFRRFVARRGMPERILSDNATTFTSAGKILVSEHQKKELNEGLAQYGSENGLRWDFITSHAPWKGGAYERMIGLLKRSLSKTLGRKVLRIEELQTLLCEIEAILNSRPITYVYESIHEGKAIRPIDFFSPNVDLLISSSEDKDELSDPSYRPESEINALQEKYRVSLYVLDDFWRRWRDEYLLSLREQQKMEHLNPRNAVVREPEVGEVVIIYEEIVPRGQWKTGIITCINRSEDNQIRKVVLKTITGENLERPINHLYPLELKACEQREKKKGNDPQTHRSQPENSSNWVLRSRIVQKKAVGRSN</sequence>
<dbReference type="AlphaFoldDB" id="A0A0M3IF98"/>
<dbReference type="SUPFAM" id="SSF53098">
    <property type="entry name" value="Ribonuclease H-like"/>
    <property type="match status" value="1"/>
</dbReference>
<dbReference type="PANTHER" id="PTHR47331:SF4">
    <property type="entry name" value="PEPTIDASE S1 DOMAIN-CONTAINING PROTEIN"/>
    <property type="match status" value="1"/>
</dbReference>
<dbReference type="InterPro" id="IPR040676">
    <property type="entry name" value="DUF5641"/>
</dbReference>
<name>A0A0M3IF98_ASCLU</name>
<dbReference type="InterPro" id="IPR036397">
    <property type="entry name" value="RNaseH_sf"/>
</dbReference>
<evidence type="ECO:0000256" key="1">
    <source>
        <dbReference type="SAM" id="MobiDB-lite"/>
    </source>
</evidence>
<dbReference type="SUPFAM" id="SSF56672">
    <property type="entry name" value="DNA/RNA polymerases"/>
    <property type="match status" value="1"/>
</dbReference>
<dbReference type="GO" id="GO:0015074">
    <property type="term" value="P:DNA integration"/>
    <property type="evidence" value="ECO:0007669"/>
    <property type="project" value="InterPro"/>
</dbReference>
<proteinExistence type="predicted"/>
<dbReference type="InterPro" id="IPR001584">
    <property type="entry name" value="Integrase_cat-core"/>
</dbReference>
<organism evidence="3 4">
    <name type="scientific">Ascaris lumbricoides</name>
    <name type="common">Giant roundworm</name>
    <dbReference type="NCBI Taxonomy" id="6252"/>
    <lineage>
        <taxon>Eukaryota</taxon>
        <taxon>Metazoa</taxon>
        <taxon>Ecdysozoa</taxon>
        <taxon>Nematoda</taxon>
        <taxon>Chromadorea</taxon>
        <taxon>Rhabditida</taxon>
        <taxon>Spirurina</taxon>
        <taxon>Ascaridomorpha</taxon>
        <taxon>Ascaridoidea</taxon>
        <taxon>Ascarididae</taxon>
        <taxon>Ascaris</taxon>
    </lineage>
</organism>
<protein>
    <submittedName>
        <fullName evidence="4">Integrase catalytic domain-containing protein</fullName>
    </submittedName>
</protein>
<dbReference type="InterPro" id="IPR008042">
    <property type="entry name" value="Retrotrans_Pao"/>
</dbReference>
<feature type="domain" description="Integrase catalytic" evidence="2">
    <location>
        <begin position="703"/>
        <end position="890"/>
    </location>
</feature>
<feature type="compositionally biased region" description="Basic and acidic residues" evidence="1">
    <location>
        <begin position="1028"/>
        <end position="1041"/>
    </location>
</feature>
<dbReference type="PROSITE" id="PS50994">
    <property type="entry name" value="INTEGRASE"/>
    <property type="match status" value="1"/>
</dbReference>
<dbReference type="InterPro" id="IPR043502">
    <property type="entry name" value="DNA/RNA_pol_sf"/>
</dbReference>
<feature type="region of interest" description="Disordered" evidence="1">
    <location>
        <begin position="1028"/>
        <end position="1049"/>
    </location>
</feature>
<dbReference type="Gene3D" id="1.10.340.70">
    <property type="match status" value="1"/>
</dbReference>
<dbReference type="Pfam" id="PF18701">
    <property type="entry name" value="DUF5641"/>
    <property type="match status" value="1"/>
</dbReference>
<evidence type="ECO:0000313" key="3">
    <source>
        <dbReference type="Proteomes" id="UP000036681"/>
    </source>
</evidence>
<dbReference type="InterPro" id="IPR012337">
    <property type="entry name" value="RNaseH-like_sf"/>
</dbReference>
<dbReference type="Proteomes" id="UP000036681">
    <property type="component" value="Unplaced"/>
</dbReference>
<dbReference type="Pfam" id="PF17921">
    <property type="entry name" value="Integrase_H2C2"/>
    <property type="match status" value="1"/>
</dbReference>
<dbReference type="InterPro" id="IPR041588">
    <property type="entry name" value="Integrase_H2C2"/>
</dbReference>
<evidence type="ECO:0000313" key="4">
    <source>
        <dbReference type="WBParaSite" id="ALUE_0001686501-mRNA-1"/>
    </source>
</evidence>
<dbReference type="Pfam" id="PF05380">
    <property type="entry name" value="Peptidase_A17"/>
    <property type="match status" value="1"/>
</dbReference>
<dbReference type="WBParaSite" id="ALUE_0001686501-mRNA-1">
    <property type="protein sequence ID" value="ALUE_0001686501-mRNA-1"/>
    <property type="gene ID" value="ALUE_0001686501"/>
</dbReference>
<dbReference type="GO" id="GO:0003676">
    <property type="term" value="F:nucleic acid binding"/>
    <property type="evidence" value="ECO:0007669"/>
    <property type="project" value="InterPro"/>
</dbReference>
<reference evidence="4" key="1">
    <citation type="submission" date="2017-02" db="UniProtKB">
        <authorList>
            <consortium name="WormBaseParasite"/>
        </authorList>
    </citation>
    <scope>IDENTIFICATION</scope>
</reference>